<organism evidence="2 3">
    <name type="scientific">Aestuariibaculum sediminum</name>
    <dbReference type="NCBI Taxonomy" id="2770637"/>
    <lineage>
        <taxon>Bacteria</taxon>
        <taxon>Pseudomonadati</taxon>
        <taxon>Bacteroidota</taxon>
        <taxon>Flavobacteriia</taxon>
        <taxon>Flavobacteriales</taxon>
        <taxon>Flavobacteriaceae</taxon>
    </lineage>
</organism>
<evidence type="ECO:0000313" key="2">
    <source>
        <dbReference type="EMBL" id="MBD0833776.1"/>
    </source>
</evidence>
<dbReference type="Proteomes" id="UP000600588">
    <property type="component" value="Unassembled WGS sequence"/>
</dbReference>
<reference evidence="2 3" key="1">
    <citation type="submission" date="2020-09" db="EMBL/GenBank/DDBJ databases">
        <title>TT11 complete genome.</title>
        <authorList>
            <person name="Wu Z."/>
        </authorList>
    </citation>
    <scope>NUCLEOTIDE SEQUENCE [LARGE SCALE GENOMIC DNA]</scope>
    <source>
        <strain evidence="2 3">TT11</strain>
    </source>
</reference>
<accession>A0A8J6UI37</accession>
<sequence>MIFPGSLATLCLGALCISLLFSYVYNELTMDDFQSNKKDICMVTMKRSPKSEWSLPFKNNYYEYPEVKNSTSLINFEKDKIRLKCNNERYTPTGVVVDSSFFKVFNFELTIGDKNTILNDYEAIILTEDFSEKLFGDVNPIGKEVDFESPIYPGRVIIAYNGLCMVL</sequence>
<gene>
    <name evidence="2" type="ORF">ICJ83_16725</name>
</gene>
<keyword evidence="3" id="KW-1185">Reference proteome</keyword>
<dbReference type="RefSeq" id="WP_188231556.1">
    <property type="nucleotide sequence ID" value="NZ_JACVXB010000016.1"/>
</dbReference>
<dbReference type="EMBL" id="JACVXB010000016">
    <property type="protein sequence ID" value="MBD0833776.1"/>
    <property type="molecule type" value="Genomic_DNA"/>
</dbReference>
<name>A0A8J6UI37_9FLAO</name>
<evidence type="ECO:0000259" key="1">
    <source>
        <dbReference type="Pfam" id="PF12704"/>
    </source>
</evidence>
<dbReference type="InterPro" id="IPR025857">
    <property type="entry name" value="MacB_PCD"/>
</dbReference>
<dbReference type="Pfam" id="PF12704">
    <property type="entry name" value="MacB_PCD"/>
    <property type="match status" value="1"/>
</dbReference>
<proteinExistence type="predicted"/>
<comment type="caution">
    <text evidence="2">The sequence shown here is derived from an EMBL/GenBank/DDBJ whole genome shotgun (WGS) entry which is preliminary data.</text>
</comment>
<protein>
    <submittedName>
        <fullName evidence="2">ABC transporter permease</fullName>
    </submittedName>
</protein>
<dbReference type="AlphaFoldDB" id="A0A8J6UI37"/>
<evidence type="ECO:0000313" key="3">
    <source>
        <dbReference type="Proteomes" id="UP000600588"/>
    </source>
</evidence>
<feature type="domain" description="MacB-like periplasmic core" evidence="1">
    <location>
        <begin position="7"/>
        <end position="148"/>
    </location>
</feature>